<organism evidence="1 2">
    <name type="scientific">Tritrichomonas musculus</name>
    <dbReference type="NCBI Taxonomy" id="1915356"/>
    <lineage>
        <taxon>Eukaryota</taxon>
        <taxon>Metamonada</taxon>
        <taxon>Parabasalia</taxon>
        <taxon>Tritrichomonadida</taxon>
        <taxon>Tritrichomonadidae</taxon>
        <taxon>Tritrichomonas</taxon>
    </lineage>
</organism>
<reference evidence="1 2" key="1">
    <citation type="submission" date="2024-04" db="EMBL/GenBank/DDBJ databases">
        <title>Tritrichomonas musculus Genome.</title>
        <authorList>
            <person name="Alves-Ferreira E."/>
            <person name="Grigg M."/>
            <person name="Lorenzi H."/>
            <person name="Galac M."/>
        </authorList>
    </citation>
    <scope>NUCLEOTIDE SEQUENCE [LARGE SCALE GENOMIC DNA]</scope>
    <source>
        <strain evidence="1 2">EAF2021</strain>
    </source>
</reference>
<dbReference type="EMBL" id="JAPFFF010000002">
    <property type="protein sequence ID" value="KAK8895880.1"/>
    <property type="molecule type" value="Genomic_DNA"/>
</dbReference>
<keyword evidence="2" id="KW-1185">Reference proteome</keyword>
<proteinExistence type="predicted"/>
<accession>A0ABR2L0Y4</accession>
<comment type="caution">
    <text evidence="1">The sequence shown here is derived from an EMBL/GenBank/DDBJ whole genome shotgun (WGS) entry which is preliminary data.</text>
</comment>
<dbReference type="Proteomes" id="UP001470230">
    <property type="component" value="Unassembled WGS sequence"/>
</dbReference>
<name>A0ABR2L0Y4_9EUKA</name>
<evidence type="ECO:0000313" key="2">
    <source>
        <dbReference type="Proteomes" id="UP001470230"/>
    </source>
</evidence>
<gene>
    <name evidence="1" type="ORF">M9Y10_013766</name>
</gene>
<sequence>MMMQQPFMPSLDLGTRRTGQDLNDSNLILNLHDPIYLMSLPYRNAQLNSQTIILFLCSLPPNYFNFQLTTSSIRAKDDKQLKCKITIKEEITGKAIFKICFDSCGNSFYIQILGTSTEVKYDLIFLKPNAREIRIYKYKPTFVKIANSKGPFGLAFPEKIFHSLSVLFNKQNAPQNVNDFTASLFYQYSPFNRKTIARKEMNDINPSNEINEIFKKY</sequence>
<evidence type="ECO:0000313" key="1">
    <source>
        <dbReference type="EMBL" id="KAK8895880.1"/>
    </source>
</evidence>
<protein>
    <submittedName>
        <fullName evidence="1">Uncharacterized protein</fullName>
    </submittedName>
</protein>